<dbReference type="Proteomes" id="UP000885847">
    <property type="component" value="Unassembled WGS sequence"/>
</dbReference>
<sequence length="797" mass="87407">MFYLFLLFSMVGGSKFSPQNGTYIVATPIGYYNSAGAPEIVRIQVMNPQEEVDTTYNNVLDLHSIESNPNPSVLFISTVTYLPVDTVHINRGEGWIAVVDYEPETLGMYVEDPAGILKTSIPVGWFVDPSSSTNIPMKAKIEGPDTTNSAYSPAFIYSDLFYFSVIDSFGLVDTSVGGILDTTVMYVKILGDSDTSVVFYDPIADTYFVEGPVTMFSGRGWLYVVDYTEVSEEISIVAEDISSIYNFGSDTFTVYFTTDTIATKAMLFPVNGQFGTYNVNKVFYGLALMGDGPDPSNSSSQISLSYIDPYGMNSVTITPSNFRTLASGATSFKVLDTEADSFVFVTMDVQGSPYLYPFNPVVITSFKDSGVAVQIASGVPYMVPAGETININFWTVDGIYSFDSTYNGWLKSYIFNGSGAVFDTLNQASEYFPFVNGHATLRFVSNSPNSTVGLKYRDAEGNENSGYVGNGVSGESYIKVRPVSSSANRIVLKEQKNIASPYTALFITVAAVDDSGYIDPSRQDTVVITGTGSAIYEPDTLTLEKGIGGFWIYDIFSEVVYVTATSSSLGSALDTIYYIHPDSAAYIMLILPEEACLNENADVTGYIFTPEYSLADYYNGFVSVGAIDNYRSNSVYFITPDPESIPVYNGIFTATLSDTEPEYVTVTAQDVGGFLVPDNEDMTFYGILDTRVVGPHRVNYDDTIQVFLRDIQGNRIYLDGVYRDDSLSFSVSQIGGSNAYSVTMPDGDRTTFVDGFCSVRIRDSEEETLRISTFPYNTDWYHGYETASYIGITGISE</sequence>
<feature type="non-terminal residue" evidence="1">
    <location>
        <position position="797"/>
    </location>
</feature>
<proteinExistence type="predicted"/>
<gene>
    <name evidence="1" type="ORF">ENF18_01850</name>
</gene>
<dbReference type="EMBL" id="DQWE01000081">
    <property type="protein sequence ID" value="HDI82519.1"/>
    <property type="molecule type" value="Genomic_DNA"/>
</dbReference>
<comment type="caution">
    <text evidence="1">The sequence shown here is derived from an EMBL/GenBank/DDBJ whole genome shotgun (WGS) entry which is preliminary data.</text>
</comment>
<organism evidence="1">
    <name type="scientific">candidate division WOR-3 bacterium</name>
    <dbReference type="NCBI Taxonomy" id="2052148"/>
    <lineage>
        <taxon>Bacteria</taxon>
        <taxon>Bacteria division WOR-3</taxon>
    </lineage>
</organism>
<protein>
    <submittedName>
        <fullName evidence="1">Uncharacterized protein</fullName>
    </submittedName>
</protein>
<reference evidence="1" key="1">
    <citation type="journal article" date="2020" name="mSystems">
        <title>Genome- and Community-Level Interaction Insights into Carbon Utilization and Element Cycling Functions of Hydrothermarchaeota in Hydrothermal Sediment.</title>
        <authorList>
            <person name="Zhou Z."/>
            <person name="Liu Y."/>
            <person name="Xu W."/>
            <person name="Pan J."/>
            <person name="Luo Z.H."/>
            <person name="Li M."/>
        </authorList>
    </citation>
    <scope>NUCLEOTIDE SEQUENCE [LARGE SCALE GENOMIC DNA]</scope>
    <source>
        <strain evidence="1">HyVt-102</strain>
    </source>
</reference>
<dbReference type="AlphaFoldDB" id="A0A7C0ZCL3"/>
<evidence type="ECO:0000313" key="1">
    <source>
        <dbReference type="EMBL" id="HDI82519.1"/>
    </source>
</evidence>
<name>A0A7C0ZCL3_UNCW3</name>
<accession>A0A7C0ZCL3</accession>